<evidence type="ECO:0000313" key="2">
    <source>
        <dbReference type="Proteomes" id="UP001374535"/>
    </source>
</evidence>
<evidence type="ECO:0000313" key="1">
    <source>
        <dbReference type="EMBL" id="WVZ26093.1"/>
    </source>
</evidence>
<dbReference type="Proteomes" id="UP001374535">
    <property type="component" value="Chromosome 1"/>
</dbReference>
<reference evidence="1 2" key="1">
    <citation type="journal article" date="2023" name="Life. Sci Alliance">
        <title>Evolutionary insights into 3D genome organization and epigenetic landscape of Vigna mungo.</title>
        <authorList>
            <person name="Junaid A."/>
            <person name="Singh B."/>
            <person name="Bhatia S."/>
        </authorList>
    </citation>
    <scope>NUCLEOTIDE SEQUENCE [LARGE SCALE GENOMIC DNA]</scope>
    <source>
        <strain evidence="1">Urdbean</strain>
    </source>
</reference>
<name>A0AAQ3PGY9_VIGMU</name>
<accession>A0AAQ3PGY9</accession>
<dbReference type="Pfam" id="PF03767">
    <property type="entry name" value="Acid_phosphat_B"/>
    <property type="match status" value="1"/>
</dbReference>
<proteinExistence type="predicted"/>
<dbReference type="InterPro" id="IPR023214">
    <property type="entry name" value="HAD_sf"/>
</dbReference>
<keyword evidence="2" id="KW-1185">Reference proteome</keyword>
<dbReference type="PANTHER" id="PTHR31284">
    <property type="entry name" value="ACID PHOSPHATASE-LIKE PROTEIN"/>
    <property type="match status" value="1"/>
</dbReference>
<dbReference type="AlphaFoldDB" id="A0AAQ3PGY9"/>
<sequence length="163" mass="18848">MIQEALKTKSTKRKLKHDFVYKIRNAIDDVDNPEEKTKINMAIAEAEKLLDARENTETDVFVDHLHKLLVLFVATVLVACHASDYQMYPLRLKTGHVEQYSTVVLCESWRLGVEVNNLIKWKTVPEACQEFVADYVLGNQYRSDSKTVCREAYFYAKTLNITD</sequence>
<protein>
    <submittedName>
        <fullName evidence="1">Uncharacterized protein</fullName>
    </submittedName>
</protein>
<dbReference type="InterPro" id="IPR005519">
    <property type="entry name" value="Acid_phosphat_B-like"/>
</dbReference>
<organism evidence="1 2">
    <name type="scientific">Vigna mungo</name>
    <name type="common">Black gram</name>
    <name type="synonym">Phaseolus mungo</name>
    <dbReference type="NCBI Taxonomy" id="3915"/>
    <lineage>
        <taxon>Eukaryota</taxon>
        <taxon>Viridiplantae</taxon>
        <taxon>Streptophyta</taxon>
        <taxon>Embryophyta</taxon>
        <taxon>Tracheophyta</taxon>
        <taxon>Spermatophyta</taxon>
        <taxon>Magnoliopsida</taxon>
        <taxon>eudicotyledons</taxon>
        <taxon>Gunneridae</taxon>
        <taxon>Pentapetalae</taxon>
        <taxon>rosids</taxon>
        <taxon>fabids</taxon>
        <taxon>Fabales</taxon>
        <taxon>Fabaceae</taxon>
        <taxon>Papilionoideae</taxon>
        <taxon>50 kb inversion clade</taxon>
        <taxon>NPAAA clade</taxon>
        <taxon>indigoferoid/millettioid clade</taxon>
        <taxon>Phaseoleae</taxon>
        <taxon>Vigna</taxon>
    </lineage>
</organism>
<dbReference type="Gene3D" id="3.40.50.1000">
    <property type="entry name" value="HAD superfamily/HAD-like"/>
    <property type="match status" value="1"/>
</dbReference>
<gene>
    <name evidence="1" type="ORF">V8G54_004637</name>
</gene>
<dbReference type="EMBL" id="CP144700">
    <property type="protein sequence ID" value="WVZ26093.1"/>
    <property type="molecule type" value="Genomic_DNA"/>
</dbReference>
<dbReference type="PANTHER" id="PTHR31284:SF19">
    <property type="entry name" value="VEGETATIVE STORAGE PROTEIN 1-RELATED"/>
    <property type="match status" value="1"/>
</dbReference>